<comment type="caution">
    <text evidence="10">The sequence shown here is derived from an EMBL/GenBank/DDBJ whole genome shotgun (WGS) entry which is preliminary data.</text>
</comment>
<dbReference type="InterPro" id="IPR029063">
    <property type="entry name" value="SAM-dependent_MTases_sf"/>
</dbReference>
<comment type="catalytic activity">
    <reaction evidence="8">
        <text>arsenic triglutathione + 3 [thioredoxin]-dithiol + 3 S-adenosyl-L-methionine = trimethylarsine + 3 [thioredoxin]-disulfide + 3 glutathione + 3 S-adenosyl-L-homocysteine + 3 H(+)</text>
        <dbReference type="Rhea" id="RHEA:69432"/>
        <dbReference type="Rhea" id="RHEA-COMP:10698"/>
        <dbReference type="Rhea" id="RHEA-COMP:10700"/>
        <dbReference type="ChEBI" id="CHEBI:15378"/>
        <dbReference type="ChEBI" id="CHEBI:27130"/>
        <dbReference type="ChEBI" id="CHEBI:29950"/>
        <dbReference type="ChEBI" id="CHEBI:50058"/>
        <dbReference type="ChEBI" id="CHEBI:57856"/>
        <dbReference type="ChEBI" id="CHEBI:57925"/>
        <dbReference type="ChEBI" id="CHEBI:59789"/>
        <dbReference type="ChEBI" id="CHEBI:183640"/>
        <dbReference type="EC" id="2.1.1.137"/>
    </reaction>
</comment>
<dbReference type="SUPFAM" id="SSF53335">
    <property type="entry name" value="S-adenosyl-L-methionine-dependent methyltransferases"/>
    <property type="match status" value="1"/>
</dbReference>
<dbReference type="PANTHER" id="PTHR43675:SF8">
    <property type="entry name" value="ARSENITE METHYLTRANSFERASE"/>
    <property type="match status" value="1"/>
</dbReference>
<evidence type="ECO:0000256" key="2">
    <source>
        <dbReference type="ARBA" id="ARBA00022691"/>
    </source>
</evidence>
<feature type="domain" description="Methyltransferase" evidence="9">
    <location>
        <begin position="153"/>
        <end position="275"/>
    </location>
</feature>
<evidence type="ECO:0000313" key="11">
    <source>
        <dbReference type="Proteomes" id="UP001230188"/>
    </source>
</evidence>
<dbReference type="EC" id="2.1.1.137" evidence="4"/>
<dbReference type="AlphaFoldDB" id="A0AAD7UMZ8"/>
<proteinExistence type="inferred from homology"/>
<dbReference type="EMBL" id="JAQMWT010000029">
    <property type="protein sequence ID" value="KAJ8613348.1"/>
    <property type="molecule type" value="Genomic_DNA"/>
</dbReference>
<comment type="similarity">
    <text evidence="3">Belongs to the methyltransferase superfamily. Arsenite methyltransferase family.</text>
</comment>
<evidence type="ECO:0000256" key="4">
    <source>
        <dbReference type="ARBA" id="ARBA00034521"/>
    </source>
</evidence>
<keyword evidence="11" id="KW-1185">Reference proteome</keyword>
<dbReference type="Proteomes" id="UP001230188">
    <property type="component" value="Unassembled WGS sequence"/>
</dbReference>
<dbReference type="Pfam" id="PF13847">
    <property type="entry name" value="Methyltransf_31"/>
    <property type="match status" value="1"/>
</dbReference>
<dbReference type="InterPro" id="IPR026669">
    <property type="entry name" value="Arsenite_MeTrfase-like"/>
</dbReference>
<comment type="catalytic activity">
    <reaction evidence="7">
        <text>arsenic triglutathione + 2 [thioredoxin]-dithiol + 2 S-adenosyl-L-methionine + H2O = dimethylarsinous acid + 2 [thioredoxin]-disulfide + 3 glutathione + 2 S-adenosyl-L-homocysteine + 2 H(+)</text>
        <dbReference type="Rhea" id="RHEA:69464"/>
        <dbReference type="Rhea" id="RHEA-COMP:10698"/>
        <dbReference type="Rhea" id="RHEA-COMP:10700"/>
        <dbReference type="ChEBI" id="CHEBI:15377"/>
        <dbReference type="ChEBI" id="CHEBI:15378"/>
        <dbReference type="ChEBI" id="CHEBI:23808"/>
        <dbReference type="ChEBI" id="CHEBI:29950"/>
        <dbReference type="ChEBI" id="CHEBI:50058"/>
        <dbReference type="ChEBI" id="CHEBI:57856"/>
        <dbReference type="ChEBI" id="CHEBI:57925"/>
        <dbReference type="ChEBI" id="CHEBI:59789"/>
        <dbReference type="ChEBI" id="CHEBI:183640"/>
        <dbReference type="EC" id="2.1.1.137"/>
    </reaction>
</comment>
<keyword evidence="1" id="KW-0808">Transferase</keyword>
<protein>
    <recommendedName>
        <fullName evidence="5">Arsenite methyltransferase</fullName>
        <ecNumber evidence="4">2.1.1.137</ecNumber>
    </recommendedName>
</protein>
<evidence type="ECO:0000259" key="9">
    <source>
        <dbReference type="Pfam" id="PF13847"/>
    </source>
</evidence>
<keyword evidence="2" id="KW-0949">S-adenosyl-L-methionine</keyword>
<dbReference type="CDD" id="cd02440">
    <property type="entry name" value="AdoMet_MTases"/>
    <property type="match status" value="1"/>
</dbReference>
<gene>
    <name evidence="10" type="ORF">CTAYLR_002244</name>
</gene>
<evidence type="ECO:0000256" key="7">
    <source>
        <dbReference type="ARBA" id="ARBA00047943"/>
    </source>
</evidence>
<reference evidence="10" key="1">
    <citation type="submission" date="2023-01" db="EMBL/GenBank/DDBJ databases">
        <title>Metagenome sequencing of chrysophaentin producing Chrysophaeum taylorii.</title>
        <authorList>
            <person name="Davison J."/>
            <person name="Bewley C."/>
        </authorList>
    </citation>
    <scope>NUCLEOTIDE SEQUENCE</scope>
    <source>
        <strain evidence="10">NIES-1699</strain>
    </source>
</reference>
<evidence type="ECO:0000256" key="6">
    <source>
        <dbReference type="ARBA" id="ARBA00047941"/>
    </source>
</evidence>
<accession>A0AAD7UMZ8</accession>
<dbReference type="PANTHER" id="PTHR43675">
    <property type="entry name" value="ARSENITE METHYLTRANSFERASE"/>
    <property type="match status" value="1"/>
</dbReference>
<name>A0AAD7UMZ8_9STRA</name>
<sequence>MEEIEPGGLEAFVMRSPLAAVLVATATADVAKLRAAVPSKCALAYLDASKRGEGDSTVLEVYADGTKIASCGSPEEVEAAFSRADAEKSDSVQQAVRRAYAETATGGASVLPGNCGDIETRRGLLGYSDEYELHKDADLGLGCGNPLSVASLKPGEIVLDLGSGAGVDCFAAAKQVGPAGRVIGVDMTPEMLDKARKLARGYPTVSFRLGEIEHLPCGDSVVDCVISNCVINLSVDKPQVYREMARVLKPGGRVAISDVLRKEELPASLKSEQSYSC</sequence>
<evidence type="ECO:0000313" key="10">
    <source>
        <dbReference type="EMBL" id="KAJ8613348.1"/>
    </source>
</evidence>
<comment type="catalytic activity">
    <reaction evidence="6">
        <text>arsenic triglutathione + [thioredoxin]-dithiol + S-adenosyl-L-methionine + 2 H2O = methylarsonous acid + [thioredoxin]-disulfide + 3 glutathione + S-adenosyl-L-homocysteine + H(+)</text>
        <dbReference type="Rhea" id="RHEA:69460"/>
        <dbReference type="Rhea" id="RHEA-COMP:10698"/>
        <dbReference type="Rhea" id="RHEA-COMP:10700"/>
        <dbReference type="ChEBI" id="CHEBI:15377"/>
        <dbReference type="ChEBI" id="CHEBI:15378"/>
        <dbReference type="ChEBI" id="CHEBI:17826"/>
        <dbReference type="ChEBI" id="CHEBI:29950"/>
        <dbReference type="ChEBI" id="CHEBI:50058"/>
        <dbReference type="ChEBI" id="CHEBI:57856"/>
        <dbReference type="ChEBI" id="CHEBI:57925"/>
        <dbReference type="ChEBI" id="CHEBI:59789"/>
        <dbReference type="ChEBI" id="CHEBI:183640"/>
        <dbReference type="EC" id="2.1.1.137"/>
    </reaction>
</comment>
<evidence type="ECO:0000256" key="8">
    <source>
        <dbReference type="ARBA" id="ARBA00048428"/>
    </source>
</evidence>
<dbReference type="InterPro" id="IPR025714">
    <property type="entry name" value="Methyltranfer_dom"/>
</dbReference>
<organism evidence="10 11">
    <name type="scientific">Chrysophaeum taylorii</name>
    <dbReference type="NCBI Taxonomy" id="2483200"/>
    <lineage>
        <taxon>Eukaryota</taxon>
        <taxon>Sar</taxon>
        <taxon>Stramenopiles</taxon>
        <taxon>Ochrophyta</taxon>
        <taxon>Pelagophyceae</taxon>
        <taxon>Pelagomonadales</taxon>
        <taxon>Pelagomonadaceae</taxon>
        <taxon>Chrysophaeum</taxon>
    </lineage>
</organism>
<evidence type="ECO:0000256" key="1">
    <source>
        <dbReference type="ARBA" id="ARBA00022679"/>
    </source>
</evidence>
<evidence type="ECO:0000256" key="3">
    <source>
        <dbReference type="ARBA" id="ARBA00034487"/>
    </source>
</evidence>
<evidence type="ECO:0000256" key="5">
    <source>
        <dbReference type="ARBA" id="ARBA00034545"/>
    </source>
</evidence>
<dbReference type="GO" id="GO:0030791">
    <property type="term" value="F:arsenite methyltransferase activity"/>
    <property type="evidence" value="ECO:0007669"/>
    <property type="project" value="UniProtKB-EC"/>
</dbReference>
<dbReference type="Gene3D" id="3.40.50.150">
    <property type="entry name" value="Vaccinia Virus protein VP39"/>
    <property type="match status" value="1"/>
</dbReference>